<proteinExistence type="predicted"/>
<evidence type="ECO:0000313" key="8">
    <source>
        <dbReference type="Proteomes" id="UP001237642"/>
    </source>
</evidence>
<keyword evidence="2 5" id="KW-0812">Transmembrane</keyword>
<evidence type="ECO:0000256" key="4">
    <source>
        <dbReference type="ARBA" id="ARBA00023136"/>
    </source>
</evidence>
<protein>
    <submittedName>
        <fullName evidence="7">Harpin inducing protein</fullName>
    </submittedName>
</protein>
<keyword evidence="8" id="KW-1185">Reference proteome</keyword>
<evidence type="ECO:0000256" key="5">
    <source>
        <dbReference type="SAM" id="Phobius"/>
    </source>
</evidence>
<dbReference type="PANTHER" id="PTHR31234:SF61">
    <property type="entry name" value="OS01G0574800 PROTEIN"/>
    <property type="match status" value="1"/>
</dbReference>
<comment type="caution">
    <text evidence="7">The sequence shown here is derived from an EMBL/GenBank/DDBJ whole genome shotgun (WGS) entry which is preliminary data.</text>
</comment>
<accession>A0AAD8J7J2</accession>
<evidence type="ECO:0000313" key="7">
    <source>
        <dbReference type="EMBL" id="KAK1397255.1"/>
    </source>
</evidence>
<evidence type="ECO:0000256" key="1">
    <source>
        <dbReference type="ARBA" id="ARBA00004167"/>
    </source>
</evidence>
<reference evidence="7" key="2">
    <citation type="submission" date="2023-05" db="EMBL/GenBank/DDBJ databases">
        <authorList>
            <person name="Schelkunov M.I."/>
        </authorList>
    </citation>
    <scope>NUCLEOTIDE SEQUENCE</scope>
    <source>
        <strain evidence="7">Hsosn_3</strain>
        <tissue evidence="7">Leaf</tissue>
    </source>
</reference>
<reference evidence="7" key="1">
    <citation type="submission" date="2023-02" db="EMBL/GenBank/DDBJ databases">
        <title>Genome of toxic invasive species Heracleum sosnowskyi carries increased number of genes despite the absence of recent whole-genome duplications.</title>
        <authorList>
            <person name="Schelkunov M."/>
            <person name="Shtratnikova V."/>
            <person name="Makarenko M."/>
            <person name="Klepikova A."/>
            <person name="Omelchenko D."/>
            <person name="Novikova G."/>
            <person name="Obukhova E."/>
            <person name="Bogdanov V."/>
            <person name="Penin A."/>
            <person name="Logacheva M."/>
        </authorList>
    </citation>
    <scope>NUCLEOTIDE SEQUENCE</scope>
    <source>
        <strain evidence="7">Hsosn_3</strain>
        <tissue evidence="7">Leaf</tissue>
    </source>
</reference>
<dbReference type="PANTHER" id="PTHR31234">
    <property type="entry name" value="LATE EMBRYOGENESIS ABUNDANT (LEA) HYDROXYPROLINE-RICH GLYCOPROTEIN FAMILY"/>
    <property type="match status" value="1"/>
</dbReference>
<dbReference type="InterPro" id="IPR004864">
    <property type="entry name" value="LEA_2"/>
</dbReference>
<dbReference type="InterPro" id="IPR044839">
    <property type="entry name" value="NDR1-like"/>
</dbReference>
<evidence type="ECO:0000256" key="2">
    <source>
        <dbReference type="ARBA" id="ARBA00022692"/>
    </source>
</evidence>
<feature type="domain" description="Late embryogenesis abundant protein LEA-2 subgroup" evidence="6">
    <location>
        <begin position="108"/>
        <end position="209"/>
    </location>
</feature>
<feature type="transmembrane region" description="Helical" evidence="5">
    <location>
        <begin position="48"/>
        <end position="74"/>
    </location>
</feature>
<dbReference type="Proteomes" id="UP001237642">
    <property type="component" value="Unassembled WGS sequence"/>
</dbReference>
<name>A0AAD8J7J2_9APIA</name>
<evidence type="ECO:0000259" key="6">
    <source>
        <dbReference type="Pfam" id="PF03168"/>
    </source>
</evidence>
<keyword evidence="4 5" id="KW-0472">Membrane</keyword>
<keyword evidence="3 5" id="KW-1133">Transmembrane helix</keyword>
<evidence type="ECO:0000256" key="3">
    <source>
        <dbReference type="ARBA" id="ARBA00022989"/>
    </source>
</evidence>
<dbReference type="GO" id="GO:0005886">
    <property type="term" value="C:plasma membrane"/>
    <property type="evidence" value="ECO:0007669"/>
    <property type="project" value="TreeGrafter"/>
</dbReference>
<gene>
    <name evidence="7" type="ORF">POM88_007118</name>
</gene>
<dbReference type="Pfam" id="PF03168">
    <property type="entry name" value="LEA_2"/>
    <property type="match status" value="1"/>
</dbReference>
<dbReference type="GO" id="GO:0098542">
    <property type="term" value="P:defense response to other organism"/>
    <property type="evidence" value="ECO:0007669"/>
    <property type="project" value="InterPro"/>
</dbReference>
<dbReference type="EMBL" id="JAUIZM010000002">
    <property type="protein sequence ID" value="KAK1397255.1"/>
    <property type="molecule type" value="Genomic_DNA"/>
</dbReference>
<sequence length="239" mass="27343">MKEAPQPQLDRAFYGPPVPPQKSYYRPGPPGSSDCCCCSFLNCCFCCIFNFICQLLCALLLLVGIVALILWLIFRPNPVKFYVTDASLTQFDISSTHKTLHYNLALNMTVRNPNKRIGIYYDQIEAQALYQGQVFGTANVTGFYQGHKETDYLNPVFNGQNLVVLENDDLSKFDMEMEMELEHFSIGIKLDLTVRLKFLLFKTPKFSPKIDCDLKVPLDSEGKGSGYFETKRCHVHWRH</sequence>
<dbReference type="AlphaFoldDB" id="A0AAD8J7J2"/>
<organism evidence="7 8">
    <name type="scientific">Heracleum sosnowskyi</name>
    <dbReference type="NCBI Taxonomy" id="360622"/>
    <lineage>
        <taxon>Eukaryota</taxon>
        <taxon>Viridiplantae</taxon>
        <taxon>Streptophyta</taxon>
        <taxon>Embryophyta</taxon>
        <taxon>Tracheophyta</taxon>
        <taxon>Spermatophyta</taxon>
        <taxon>Magnoliopsida</taxon>
        <taxon>eudicotyledons</taxon>
        <taxon>Gunneridae</taxon>
        <taxon>Pentapetalae</taxon>
        <taxon>asterids</taxon>
        <taxon>campanulids</taxon>
        <taxon>Apiales</taxon>
        <taxon>Apiaceae</taxon>
        <taxon>Apioideae</taxon>
        <taxon>apioid superclade</taxon>
        <taxon>Tordylieae</taxon>
        <taxon>Tordyliinae</taxon>
        <taxon>Heracleum</taxon>
    </lineage>
</organism>
<comment type="subcellular location">
    <subcellularLocation>
        <location evidence="1">Membrane</location>
        <topology evidence="1">Single-pass membrane protein</topology>
    </subcellularLocation>
</comment>